<name>A0A2I0IDT1_PUNGR</name>
<organism evidence="1 2">
    <name type="scientific">Punica granatum</name>
    <name type="common">Pomegranate</name>
    <dbReference type="NCBI Taxonomy" id="22663"/>
    <lineage>
        <taxon>Eukaryota</taxon>
        <taxon>Viridiplantae</taxon>
        <taxon>Streptophyta</taxon>
        <taxon>Embryophyta</taxon>
        <taxon>Tracheophyta</taxon>
        <taxon>Spermatophyta</taxon>
        <taxon>Magnoliopsida</taxon>
        <taxon>eudicotyledons</taxon>
        <taxon>Gunneridae</taxon>
        <taxon>Pentapetalae</taxon>
        <taxon>rosids</taxon>
        <taxon>malvids</taxon>
        <taxon>Myrtales</taxon>
        <taxon>Lythraceae</taxon>
        <taxon>Punica</taxon>
    </lineage>
</organism>
<protein>
    <submittedName>
        <fullName evidence="1">Uncharacterized protein</fullName>
    </submittedName>
</protein>
<dbReference type="AlphaFoldDB" id="A0A2I0IDT1"/>
<dbReference type="EMBL" id="PGOL01003222">
    <property type="protein sequence ID" value="PKI42164.1"/>
    <property type="molecule type" value="Genomic_DNA"/>
</dbReference>
<sequence length="219" mass="24705">MRAKVFSTRQAQRRPPTWPLMATLIIMRLINYLYILSPARNTQSDSSVGEEIGDTTPKFPLVQEALRNALGGAQGSRSGPSRREGRQAARFECIESPENLGKAIKRKSDSGQAGQPLLVVDPAIPIKVEMTVEELNRIIHDRIVKAEKKKQGIVLLNKDDKSSMSRKILDITIPQRFLFPHMTPYDNKMDPSDHIRRHVSSLLGRTSDERVKILLSQEL</sequence>
<evidence type="ECO:0000313" key="1">
    <source>
        <dbReference type="EMBL" id="PKI42164.1"/>
    </source>
</evidence>
<gene>
    <name evidence="1" type="ORF">CRG98_037445</name>
</gene>
<comment type="caution">
    <text evidence="1">The sequence shown here is derived from an EMBL/GenBank/DDBJ whole genome shotgun (WGS) entry which is preliminary data.</text>
</comment>
<dbReference type="Proteomes" id="UP000233551">
    <property type="component" value="Unassembled WGS sequence"/>
</dbReference>
<evidence type="ECO:0000313" key="2">
    <source>
        <dbReference type="Proteomes" id="UP000233551"/>
    </source>
</evidence>
<accession>A0A2I0IDT1</accession>
<proteinExistence type="predicted"/>
<reference evidence="1 2" key="1">
    <citation type="submission" date="2017-11" db="EMBL/GenBank/DDBJ databases">
        <title>De-novo sequencing of pomegranate (Punica granatum L.) genome.</title>
        <authorList>
            <person name="Akparov Z."/>
            <person name="Amiraslanov A."/>
            <person name="Hajiyeva S."/>
            <person name="Abbasov M."/>
            <person name="Kaur K."/>
            <person name="Hamwieh A."/>
            <person name="Solovyev V."/>
            <person name="Salamov A."/>
            <person name="Braich B."/>
            <person name="Kosarev P."/>
            <person name="Mahmoud A."/>
            <person name="Hajiyev E."/>
            <person name="Babayeva S."/>
            <person name="Izzatullayeva V."/>
            <person name="Mammadov A."/>
            <person name="Mammadov A."/>
            <person name="Sharifova S."/>
            <person name="Ojaghi J."/>
            <person name="Eynullazada K."/>
            <person name="Bayramov B."/>
            <person name="Abdulazimova A."/>
            <person name="Shahmuradov I."/>
        </authorList>
    </citation>
    <scope>NUCLEOTIDE SEQUENCE [LARGE SCALE GENOMIC DNA]</scope>
    <source>
        <strain evidence="2">cv. AG2017</strain>
        <tissue evidence="1">Leaf</tissue>
    </source>
</reference>
<keyword evidence="2" id="KW-1185">Reference proteome</keyword>